<evidence type="ECO:0000313" key="2">
    <source>
        <dbReference type="Proteomes" id="UP001187531"/>
    </source>
</evidence>
<protein>
    <recommendedName>
        <fullName evidence="3">Reverse transcriptase domain-containing protein</fullName>
    </recommendedName>
</protein>
<evidence type="ECO:0008006" key="3">
    <source>
        <dbReference type="Google" id="ProtNLM"/>
    </source>
</evidence>
<dbReference type="EMBL" id="JAVRJZ010003285">
    <property type="protein sequence ID" value="KAK2701602.1"/>
    <property type="molecule type" value="Genomic_DNA"/>
</dbReference>
<accession>A0AA88HA22</accession>
<gene>
    <name evidence="1" type="ORF">QYM36_019757</name>
</gene>
<organism evidence="1 2">
    <name type="scientific">Artemia franciscana</name>
    <name type="common">Brine shrimp</name>
    <name type="synonym">Artemia sanfranciscana</name>
    <dbReference type="NCBI Taxonomy" id="6661"/>
    <lineage>
        <taxon>Eukaryota</taxon>
        <taxon>Metazoa</taxon>
        <taxon>Ecdysozoa</taxon>
        <taxon>Arthropoda</taxon>
        <taxon>Crustacea</taxon>
        <taxon>Branchiopoda</taxon>
        <taxon>Anostraca</taxon>
        <taxon>Artemiidae</taxon>
        <taxon>Artemia</taxon>
    </lineage>
</organism>
<comment type="caution">
    <text evidence="1">The sequence shown here is derived from an EMBL/GenBank/DDBJ whole genome shotgun (WGS) entry which is preliminary data.</text>
</comment>
<sequence>GHDIRFFSFDITKAFCPVWHKKLLCKLKAYGIYGLLFEVNECRLSSPTIIASCPRWLHIKRAPSVIRSTPKSILWPTLLLAFISDLGDDLVEKPHYFPDDTTTKTLIAKDKGPSEPHRELQAHLERIEAWTDAWVVSLNGTKTKELRISKKRDMRVHPDFVFKGDIAS</sequence>
<feature type="non-terminal residue" evidence="1">
    <location>
        <position position="1"/>
    </location>
</feature>
<dbReference type="Proteomes" id="UP001187531">
    <property type="component" value="Unassembled WGS sequence"/>
</dbReference>
<dbReference type="AlphaFoldDB" id="A0AA88HA22"/>
<evidence type="ECO:0000313" key="1">
    <source>
        <dbReference type="EMBL" id="KAK2701602.1"/>
    </source>
</evidence>
<keyword evidence="2" id="KW-1185">Reference proteome</keyword>
<proteinExistence type="predicted"/>
<reference evidence="1" key="1">
    <citation type="submission" date="2023-07" db="EMBL/GenBank/DDBJ databases">
        <title>Chromosome-level genome assembly of Artemia franciscana.</title>
        <authorList>
            <person name="Jo E."/>
        </authorList>
    </citation>
    <scope>NUCLEOTIDE SEQUENCE</scope>
    <source>
        <tissue evidence="1">Whole body</tissue>
    </source>
</reference>
<name>A0AA88HA22_ARTSF</name>